<keyword evidence="6" id="KW-0998">Cell outer membrane</keyword>
<feature type="domain" description="TonB-dependent transporter Oar-like beta-barrel" evidence="7">
    <location>
        <begin position="682"/>
        <end position="755"/>
    </location>
</feature>
<keyword evidence="5" id="KW-0472">Membrane</keyword>
<comment type="subcellular location">
    <subcellularLocation>
        <location evidence="1">Cell outer membrane</location>
        <topology evidence="1">Multi-pass membrane protein</topology>
    </subcellularLocation>
</comment>
<dbReference type="PANTHER" id="PTHR30069:SF46">
    <property type="entry name" value="OAR PROTEIN"/>
    <property type="match status" value="1"/>
</dbReference>
<evidence type="ECO:0000256" key="4">
    <source>
        <dbReference type="ARBA" id="ARBA00022692"/>
    </source>
</evidence>
<dbReference type="Pfam" id="PF25183">
    <property type="entry name" value="OMP_b-brl_4"/>
    <property type="match status" value="3"/>
</dbReference>
<dbReference type="InterPro" id="IPR057601">
    <property type="entry name" value="Oar-like_b-barrel"/>
</dbReference>
<keyword evidence="4" id="KW-0812">Transmembrane</keyword>
<evidence type="ECO:0000256" key="5">
    <source>
        <dbReference type="ARBA" id="ARBA00023136"/>
    </source>
</evidence>
<keyword evidence="2" id="KW-0813">Transport</keyword>
<reference evidence="8 9" key="1">
    <citation type="submission" date="2024-12" db="EMBL/GenBank/DDBJ databases">
        <authorList>
            <person name="Lee Y."/>
        </authorList>
    </citation>
    <scope>NUCLEOTIDE SEQUENCE [LARGE SCALE GENOMIC DNA]</scope>
    <source>
        <strain evidence="8 9">03SUJ4</strain>
    </source>
</reference>
<evidence type="ECO:0000259" key="7">
    <source>
        <dbReference type="Pfam" id="PF25183"/>
    </source>
</evidence>
<evidence type="ECO:0000256" key="2">
    <source>
        <dbReference type="ARBA" id="ARBA00022448"/>
    </source>
</evidence>
<feature type="domain" description="TonB-dependent transporter Oar-like beta-barrel" evidence="7">
    <location>
        <begin position="150"/>
        <end position="363"/>
    </location>
</feature>
<keyword evidence="3" id="KW-1134">Transmembrane beta strand</keyword>
<dbReference type="InterPro" id="IPR036942">
    <property type="entry name" value="Beta-barrel_TonB_sf"/>
</dbReference>
<dbReference type="EMBL" id="JBJYXY010000001">
    <property type="protein sequence ID" value="MFN2976248.1"/>
    <property type="molecule type" value="Genomic_DNA"/>
</dbReference>
<keyword evidence="9" id="KW-1185">Reference proteome</keyword>
<evidence type="ECO:0000313" key="8">
    <source>
        <dbReference type="EMBL" id="MFN2976248.1"/>
    </source>
</evidence>
<comment type="caution">
    <text evidence="8">The sequence shown here is derived from an EMBL/GenBank/DDBJ whole genome shotgun (WGS) entry which is preliminary data.</text>
</comment>
<dbReference type="Gene3D" id="2.40.170.20">
    <property type="entry name" value="TonB-dependent receptor, beta-barrel domain"/>
    <property type="match status" value="1"/>
</dbReference>
<evidence type="ECO:0000313" key="9">
    <source>
        <dbReference type="Proteomes" id="UP001634747"/>
    </source>
</evidence>
<evidence type="ECO:0000256" key="1">
    <source>
        <dbReference type="ARBA" id="ARBA00004571"/>
    </source>
</evidence>
<dbReference type="SUPFAM" id="SSF56935">
    <property type="entry name" value="Porins"/>
    <property type="match status" value="1"/>
</dbReference>
<sequence>MTEFRNDDEFTGGSRTQLSPEAISDFQIVNHGFAAESGGGAGGSIDVQTREGQNQVHGDEFIFEQNGALNGTPPLGIYPYKPDENRFRAGVALGGALQRDRTFYYVAAEQEIAHGEDANDLKPTVVSQINAALQQPGPVQGLILKTALFPTTDQETELSGRLDRVFTDQQSGMLRYAFTNSRNGSDAFNTDELADVCARGSAFTADNSLNGTLTSTLSKSFLNKASFEVSQRRAVERTGSTKFPGVLIPGVALFGTPYAGNNRRFETHVEFEETAILQLHKHMVQVGGGLDRTSLRSAITDGSRGLFVFSSLNAFSAAAPDFFIHSFYSNPDVNFTEYRLKAYAQDHWTPAQNLAVDFGVRYKDNYLPASLPQHALNLSPRVGIAWTPRKSLVIRSGFGIFEDRFLVSTVNRLLELDGHNGFTQIVEDTAATSAYRASGSTLLPMPSVAPSVWRASQSFQNPYSEVASLSVEYALPLQTTLKAEYQFVNGVHLGRTINTNLAAPVILTAQNAAALDVSSPTPQQLGNLVFSPIRLNPAYDAIHAFATSAHSNYNGATVTLNRQFTDDFQLLVGYTFSKTLDNASTDTEQPHNPYNLRGEYGPSLQDQRHRLTLSGLWLIGPDLNDPADAVANENPGRLMRLLTGFEFAPILSISTGFRDDPIVGLDSNREHIYPFAFRPAGYGRNALRGSGIIDFDLRALKMIPFRKGHLDVVAESFNLLNHENVGILNSAFGSAVSSQSGFGRPISTLTARRIQFSLDYEF</sequence>
<proteinExistence type="predicted"/>
<dbReference type="Proteomes" id="UP001634747">
    <property type="component" value="Unassembled WGS sequence"/>
</dbReference>
<accession>A0ABW9KLP4</accession>
<evidence type="ECO:0000256" key="3">
    <source>
        <dbReference type="ARBA" id="ARBA00022452"/>
    </source>
</evidence>
<evidence type="ECO:0000256" key="6">
    <source>
        <dbReference type="ARBA" id="ARBA00023237"/>
    </source>
</evidence>
<protein>
    <submittedName>
        <fullName evidence="8">TonB-dependent receptor domain-containing protein</fullName>
    </submittedName>
</protein>
<organism evidence="8 9">
    <name type="scientific">Terriglobus aquaticus</name>
    <dbReference type="NCBI Taxonomy" id="940139"/>
    <lineage>
        <taxon>Bacteria</taxon>
        <taxon>Pseudomonadati</taxon>
        <taxon>Acidobacteriota</taxon>
        <taxon>Terriglobia</taxon>
        <taxon>Terriglobales</taxon>
        <taxon>Acidobacteriaceae</taxon>
        <taxon>Terriglobus</taxon>
    </lineage>
</organism>
<gene>
    <name evidence="8" type="ORF">ACK2TP_10790</name>
</gene>
<name>A0ABW9KLP4_9BACT</name>
<dbReference type="RefSeq" id="WP_263412266.1">
    <property type="nucleotide sequence ID" value="NZ_BAABBH010000001.1"/>
</dbReference>
<feature type="domain" description="TonB-dependent transporter Oar-like beta-barrel" evidence="7">
    <location>
        <begin position="373"/>
        <end position="661"/>
    </location>
</feature>
<dbReference type="PANTHER" id="PTHR30069">
    <property type="entry name" value="TONB-DEPENDENT OUTER MEMBRANE RECEPTOR"/>
    <property type="match status" value="1"/>
</dbReference>
<dbReference type="InterPro" id="IPR039426">
    <property type="entry name" value="TonB-dep_rcpt-like"/>
</dbReference>
<keyword evidence="8" id="KW-0675">Receptor</keyword>